<dbReference type="Gene3D" id="2.60.120.10">
    <property type="entry name" value="Jelly Rolls"/>
    <property type="match status" value="2"/>
</dbReference>
<keyword evidence="2" id="KW-0408">Iron</keyword>
<evidence type="ECO:0000313" key="7">
    <source>
        <dbReference type="Proteomes" id="UP000595332"/>
    </source>
</evidence>
<dbReference type="PIRSF" id="PIRSF006232">
    <property type="entry name" value="Pirin"/>
    <property type="match status" value="1"/>
</dbReference>
<dbReference type="EMBL" id="AP014546">
    <property type="protein sequence ID" value="BBB29903.1"/>
    <property type="molecule type" value="Genomic_DNA"/>
</dbReference>
<evidence type="ECO:0000256" key="3">
    <source>
        <dbReference type="RuleBase" id="RU003457"/>
    </source>
</evidence>
<evidence type="ECO:0000256" key="2">
    <source>
        <dbReference type="PIRSR" id="PIRSR006232-1"/>
    </source>
</evidence>
<sequence length="280" mass="29916">MSRSIIEIRNGHQHGPITSFINQKNVQQLNPFVLWDHFQTEGLKGTTGFGFHGHSGVATISYPVIGDIVHEDTDGNQGKLEAGGVQLMASGAGVLHKETVYPNKGVTDAFQLWTLLPQDEVEMGPVSYSLAQKKLAPVVTTPVSKTKILIGQHSGAVSPAKHSVDITYLEVEITPNGTWQHAVKKGQTSGFIYVRSGEISLNNSLLQATHLGVLNPSDADLSLTAGDSGAVIMVALGQPLEQPIISSGSSMHSSQERLNVGAHNIHRLTQALDATPKRAI</sequence>
<dbReference type="KEGG" id="njp:NEJAP_1953"/>
<name>A0A7R6PHV3_9GAMM</name>
<evidence type="ECO:0000259" key="5">
    <source>
        <dbReference type="Pfam" id="PF05726"/>
    </source>
</evidence>
<feature type="binding site" evidence="2">
    <location>
        <position position="54"/>
    </location>
    <ligand>
        <name>Fe cation</name>
        <dbReference type="ChEBI" id="CHEBI:24875"/>
    </ligand>
</feature>
<gene>
    <name evidence="6" type="ORF">NEJAP_1953</name>
</gene>
<feature type="binding site" evidence="2">
    <location>
        <position position="98"/>
    </location>
    <ligand>
        <name>Fe cation</name>
        <dbReference type="ChEBI" id="CHEBI:24875"/>
    </ligand>
</feature>
<keyword evidence="7" id="KW-1185">Reference proteome</keyword>
<dbReference type="AlphaFoldDB" id="A0A7R6PHV3"/>
<keyword evidence="2" id="KW-0479">Metal-binding</keyword>
<evidence type="ECO:0000259" key="4">
    <source>
        <dbReference type="Pfam" id="PF02678"/>
    </source>
</evidence>
<dbReference type="SUPFAM" id="SSF51182">
    <property type="entry name" value="RmlC-like cupins"/>
    <property type="match status" value="1"/>
</dbReference>
<comment type="cofactor">
    <cofactor evidence="2">
        <name>Fe cation</name>
        <dbReference type="ChEBI" id="CHEBI:24875"/>
    </cofactor>
    <text evidence="2">Binds 1 Fe cation per subunit.</text>
</comment>
<comment type="similarity">
    <text evidence="1 3">Belongs to the pirin family.</text>
</comment>
<feature type="binding site" evidence="2">
    <location>
        <position position="52"/>
    </location>
    <ligand>
        <name>Fe cation</name>
        <dbReference type="ChEBI" id="CHEBI:24875"/>
    </ligand>
</feature>
<dbReference type="InterPro" id="IPR003829">
    <property type="entry name" value="Pirin_N_dom"/>
</dbReference>
<proteinExistence type="inferred from homology"/>
<feature type="domain" description="Pirin N-terminal" evidence="4">
    <location>
        <begin position="22"/>
        <end position="113"/>
    </location>
</feature>
<dbReference type="InterPro" id="IPR011051">
    <property type="entry name" value="RmlC_Cupin_sf"/>
</dbReference>
<evidence type="ECO:0000313" key="6">
    <source>
        <dbReference type="EMBL" id="BBB29903.1"/>
    </source>
</evidence>
<feature type="domain" description="Pirin C-terminal" evidence="5">
    <location>
        <begin position="168"/>
        <end position="259"/>
    </location>
</feature>
<dbReference type="InterPro" id="IPR008778">
    <property type="entry name" value="Pirin_C_dom"/>
</dbReference>
<dbReference type="InterPro" id="IPR014710">
    <property type="entry name" value="RmlC-like_jellyroll"/>
</dbReference>
<dbReference type="GO" id="GO:0046872">
    <property type="term" value="F:metal ion binding"/>
    <property type="evidence" value="ECO:0007669"/>
    <property type="project" value="UniProtKB-KW"/>
</dbReference>
<evidence type="ECO:0000256" key="1">
    <source>
        <dbReference type="ARBA" id="ARBA00008416"/>
    </source>
</evidence>
<dbReference type="RefSeq" id="WP_201347128.1">
    <property type="nucleotide sequence ID" value="NZ_AP014546.1"/>
</dbReference>
<dbReference type="Proteomes" id="UP000595332">
    <property type="component" value="Chromosome"/>
</dbReference>
<dbReference type="PANTHER" id="PTHR13903">
    <property type="entry name" value="PIRIN-RELATED"/>
    <property type="match status" value="1"/>
</dbReference>
<protein>
    <submittedName>
        <fullName evidence="6">Pirin</fullName>
    </submittedName>
</protein>
<dbReference type="PANTHER" id="PTHR13903:SF8">
    <property type="entry name" value="PIRIN"/>
    <property type="match status" value="1"/>
</dbReference>
<dbReference type="InterPro" id="IPR012093">
    <property type="entry name" value="Pirin"/>
</dbReference>
<feature type="binding site" evidence="2">
    <location>
        <position position="96"/>
    </location>
    <ligand>
        <name>Fe cation</name>
        <dbReference type="ChEBI" id="CHEBI:24875"/>
    </ligand>
</feature>
<dbReference type="Pfam" id="PF02678">
    <property type="entry name" value="Pirin"/>
    <property type="match status" value="1"/>
</dbReference>
<dbReference type="Pfam" id="PF05726">
    <property type="entry name" value="Pirin_C"/>
    <property type="match status" value="1"/>
</dbReference>
<reference evidence="6 7" key="1">
    <citation type="journal article" date="2008" name="Int. J. Syst. Evol. Microbiol.">
        <title>Neptunomonas japonica sp. nov., an Osedax japonicus symbiont-like bacterium isolated from sediment adjacent to sperm whale carcasses off Kagoshima, Japan.</title>
        <authorList>
            <person name="Miyazaki M."/>
            <person name="Nogi Y."/>
            <person name="Fujiwara Y."/>
            <person name="Kawato M."/>
            <person name="Kubokawa K."/>
            <person name="Horikoshi K."/>
        </authorList>
    </citation>
    <scope>NUCLEOTIDE SEQUENCE [LARGE SCALE GENOMIC DNA]</scope>
    <source>
        <strain evidence="6 7">JAMM 1380</strain>
    </source>
</reference>
<accession>A0A7R6PHV3</accession>
<organism evidence="6 7">
    <name type="scientific">Neptunomonas japonica JAMM 1380</name>
    <dbReference type="NCBI Taxonomy" id="1441457"/>
    <lineage>
        <taxon>Bacteria</taxon>
        <taxon>Pseudomonadati</taxon>
        <taxon>Pseudomonadota</taxon>
        <taxon>Gammaproteobacteria</taxon>
        <taxon>Oceanospirillales</taxon>
        <taxon>Oceanospirillaceae</taxon>
        <taxon>Neptunomonas</taxon>
    </lineage>
</organism>
<dbReference type="CDD" id="cd02247">
    <property type="entry name" value="cupin_pirin_C"/>
    <property type="match status" value="1"/>
</dbReference>